<dbReference type="PANTHER" id="PTHR37534">
    <property type="entry name" value="TRANSCRIPTIONAL ACTIVATOR PROTEIN UGA3"/>
    <property type="match status" value="1"/>
</dbReference>
<dbReference type="AlphaFoldDB" id="A0A9P8VJG9"/>
<reference evidence="5" key="1">
    <citation type="journal article" date="2021" name="Nat. Commun.">
        <title>Genetic determinants of endophytism in the Arabidopsis root mycobiome.</title>
        <authorList>
            <person name="Mesny F."/>
            <person name="Miyauchi S."/>
            <person name="Thiergart T."/>
            <person name="Pickel B."/>
            <person name="Atanasova L."/>
            <person name="Karlsson M."/>
            <person name="Huettel B."/>
            <person name="Barry K.W."/>
            <person name="Haridas S."/>
            <person name="Chen C."/>
            <person name="Bauer D."/>
            <person name="Andreopoulos W."/>
            <person name="Pangilinan J."/>
            <person name="LaButti K."/>
            <person name="Riley R."/>
            <person name="Lipzen A."/>
            <person name="Clum A."/>
            <person name="Drula E."/>
            <person name="Henrissat B."/>
            <person name="Kohler A."/>
            <person name="Grigoriev I.V."/>
            <person name="Martin F.M."/>
            <person name="Hacquard S."/>
        </authorList>
    </citation>
    <scope>NUCLEOTIDE SEQUENCE</scope>
    <source>
        <strain evidence="5">MPI-SDFR-AT-0117</strain>
    </source>
</reference>
<evidence type="ECO:0000259" key="4">
    <source>
        <dbReference type="PROSITE" id="PS50048"/>
    </source>
</evidence>
<keyword evidence="2" id="KW-0539">Nucleus</keyword>
<dbReference type="OrthoDB" id="3477330at2759"/>
<organism evidence="5 6">
    <name type="scientific">Plectosphaerella plurivora</name>
    <dbReference type="NCBI Taxonomy" id="936078"/>
    <lineage>
        <taxon>Eukaryota</taxon>
        <taxon>Fungi</taxon>
        <taxon>Dikarya</taxon>
        <taxon>Ascomycota</taxon>
        <taxon>Pezizomycotina</taxon>
        <taxon>Sordariomycetes</taxon>
        <taxon>Hypocreomycetidae</taxon>
        <taxon>Glomerellales</taxon>
        <taxon>Plectosphaerellaceae</taxon>
        <taxon>Plectosphaerella</taxon>
    </lineage>
</organism>
<dbReference type="InterPro" id="IPR021858">
    <property type="entry name" value="Fun_TF"/>
</dbReference>
<dbReference type="GO" id="GO:0045944">
    <property type="term" value="P:positive regulation of transcription by RNA polymerase II"/>
    <property type="evidence" value="ECO:0007669"/>
    <property type="project" value="TreeGrafter"/>
</dbReference>
<dbReference type="InterPro" id="IPR001138">
    <property type="entry name" value="Zn2Cys6_DnaBD"/>
</dbReference>
<sequence length="737" mass="82347">MSTRIDHGPNSQPHSSGPPPAKRRHKSFAGCWTCRARKIKCDETRPTCRQCDAKRLDCEGYEVRLRWMPPEAGSATGWETGSQLHQPDLLDVLAHPTQRSMIACVESEHPPFQLAELGHIFYLLDNFEHTKNAVGNAVDAHLFLSNFGVFDSTRRDAHVSPGLTHESFINDDDTSASTRSDAYCWPPSAYETERLGSVESVEAHEVSRDLPVDDIIVDADRGGVISPLPETPPEPEPYHSPVLTVTSASRRGRINSDDGVQAQGGRLSLWWKGDNDAIVQNPSPHQMPELERFLLNHYVHRVVHLFCVIDYEKSPWKTIHLPRVLQSAGQLSLHGSTSTIRDGLRNVLLSISAFYLSNDHKSRSCASETDEWANHAIKFRWRAIKLLKEAVEGSTPQSPPKYKELLATMLSMITINTPLTGVLCVKKVMSGDTSTCSIHLDGAFRFMNHARTWKTKYSSKARSLHRIYFYLRVIYDSTAYQGYGKDSTSPGSSMSGADVATAMSAAFLDSTNDSVGNHTTSVLSHVSAPRDQIGTYECVYGVPQSLLILLAKTTDLIEQTTQARRNGTSARVELAEQCDTLESEILDWTTDVPAAQAQGTPSSKIIHKTTVAFHNALIVYFAQHIRLLRHSYLRAHIQVVLDCIEDIESIKIESGMLAAPLYWPAFIAGSEAFDQKLQDRFRAWYGHVETYRIASVRTGIRVLTEVWRDGLVSPSQRRITSQWRSVVERTGVRLMLS</sequence>
<dbReference type="Pfam" id="PF00172">
    <property type="entry name" value="Zn_clus"/>
    <property type="match status" value="1"/>
</dbReference>
<dbReference type="PROSITE" id="PS50048">
    <property type="entry name" value="ZN2_CY6_FUNGAL_2"/>
    <property type="match status" value="1"/>
</dbReference>
<dbReference type="InterPro" id="IPR036864">
    <property type="entry name" value="Zn2-C6_fun-type_DNA-bd_sf"/>
</dbReference>
<dbReference type="Pfam" id="PF11951">
    <property type="entry name" value="Fungal_trans_2"/>
    <property type="match status" value="1"/>
</dbReference>
<evidence type="ECO:0000256" key="3">
    <source>
        <dbReference type="SAM" id="MobiDB-lite"/>
    </source>
</evidence>
<name>A0A9P8VJG9_9PEZI</name>
<feature type="domain" description="Zn(2)-C6 fungal-type" evidence="4">
    <location>
        <begin position="30"/>
        <end position="58"/>
    </location>
</feature>
<protein>
    <submittedName>
        <fullName evidence="5">Fungal-specific transcription factor domain-containing protein</fullName>
    </submittedName>
</protein>
<dbReference type="CDD" id="cd00067">
    <property type="entry name" value="GAL4"/>
    <property type="match status" value="1"/>
</dbReference>
<gene>
    <name evidence="5" type="ORF">F5X68DRAFT_258679</name>
</gene>
<dbReference type="GO" id="GO:0008270">
    <property type="term" value="F:zinc ion binding"/>
    <property type="evidence" value="ECO:0007669"/>
    <property type="project" value="InterPro"/>
</dbReference>
<accession>A0A9P8VJG9</accession>
<dbReference type="GO" id="GO:0005634">
    <property type="term" value="C:nucleus"/>
    <property type="evidence" value="ECO:0007669"/>
    <property type="project" value="UniProtKB-SubCell"/>
</dbReference>
<comment type="caution">
    <text evidence="5">The sequence shown here is derived from an EMBL/GenBank/DDBJ whole genome shotgun (WGS) entry which is preliminary data.</text>
</comment>
<feature type="region of interest" description="Disordered" evidence="3">
    <location>
        <begin position="1"/>
        <end position="25"/>
    </location>
</feature>
<proteinExistence type="predicted"/>
<dbReference type="SMART" id="SM00066">
    <property type="entry name" value="GAL4"/>
    <property type="match status" value="1"/>
</dbReference>
<keyword evidence="6" id="KW-1185">Reference proteome</keyword>
<dbReference type="PROSITE" id="PS00463">
    <property type="entry name" value="ZN2_CY6_FUNGAL_1"/>
    <property type="match status" value="1"/>
</dbReference>
<dbReference type="PANTHER" id="PTHR37534:SF49">
    <property type="entry name" value="LYSINE BIOSYNTHESIS REGULATORY PROTEIN LYS14"/>
    <property type="match status" value="1"/>
</dbReference>
<dbReference type="Gene3D" id="4.10.240.10">
    <property type="entry name" value="Zn(2)-C6 fungal-type DNA-binding domain"/>
    <property type="match status" value="1"/>
</dbReference>
<dbReference type="Proteomes" id="UP000770015">
    <property type="component" value="Unassembled WGS sequence"/>
</dbReference>
<dbReference type="GO" id="GO:0000981">
    <property type="term" value="F:DNA-binding transcription factor activity, RNA polymerase II-specific"/>
    <property type="evidence" value="ECO:0007669"/>
    <property type="project" value="InterPro"/>
</dbReference>
<evidence type="ECO:0000256" key="1">
    <source>
        <dbReference type="ARBA" id="ARBA00004123"/>
    </source>
</evidence>
<evidence type="ECO:0000313" key="6">
    <source>
        <dbReference type="Proteomes" id="UP000770015"/>
    </source>
</evidence>
<comment type="subcellular location">
    <subcellularLocation>
        <location evidence="1">Nucleus</location>
    </subcellularLocation>
</comment>
<evidence type="ECO:0000313" key="5">
    <source>
        <dbReference type="EMBL" id="KAH6693857.1"/>
    </source>
</evidence>
<dbReference type="GO" id="GO:0000976">
    <property type="term" value="F:transcription cis-regulatory region binding"/>
    <property type="evidence" value="ECO:0007669"/>
    <property type="project" value="TreeGrafter"/>
</dbReference>
<dbReference type="EMBL" id="JAGSXJ010000003">
    <property type="protein sequence ID" value="KAH6693857.1"/>
    <property type="molecule type" value="Genomic_DNA"/>
</dbReference>
<evidence type="ECO:0000256" key="2">
    <source>
        <dbReference type="ARBA" id="ARBA00023242"/>
    </source>
</evidence>
<dbReference type="SUPFAM" id="SSF57701">
    <property type="entry name" value="Zn2/Cys6 DNA-binding domain"/>
    <property type="match status" value="1"/>
</dbReference>